<reference evidence="2 3" key="1">
    <citation type="submission" date="2018-06" db="EMBL/GenBank/DDBJ databases">
        <title>Complete genome of Desulfovibrio indonesiensis P37SLT.</title>
        <authorList>
            <person name="Crispim J.S."/>
            <person name="Vidigal P.M.P."/>
            <person name="Silva L.C.F."/>
            <person name="Laguardia C.N."/>
            <person name="Araujo L.C."/>
            <person name="Dias R.S."/>
            <person name="Sousa M.P."/>
            <person name="Paula S.O."/>
            <person name="Silva C."/>
        </authorList>
    </citation>
    <scope>NUCLEOTIDE SEQUENCE [LARGE SCALE GENOMIC DNA]</scope>
    <source>
        <strain evidence="2 3">P37SLT</strain>
    </source>
</reference>
<dbReference type="AlphaFoldDB" id="A0A7M3MGB9"/>
<name>A0A7M3MGB9_9BACT</name>
<dbReference type="InterPro" id="IPR027417">
    <property type="entry name" value="P-loop_NTPase"/>
</dbReference>
<proteinExistence type="predicted"/>
<accession>A0A7M3MGB9</accession>
<dbReference type="Gene3D" id="3.40.50.300">
    <property type="entry name" value="P-loop containing nucleotide triphosphate hydrolases"/>
    <property type="match status" value="1"/>
</dbReference>
<feature type="region of interest" description="Disordered" evidence="1">
    <location>
        <begin position="118"/>
        <end position="146"/>
    </location>
</feature>
<evidence type="ECO:0000313" key="3">
    <source>
        <dbReference type="Proteomes" id="UP000448292"/>
    </source>
</evidence>
<dbReference type="Proteomes" id="UP000448292">
    <property type="component" value="Unassembled WGS sequence"/>
</dbReference>
<feature type="region of interest" description="Disordered" evidence="1">
    <location>
        <begin position="38"/>
        <end position="71"/>
    </location>
</feature>
<protein>
    <recommendedName>
        <fullName evidence="4">FlxA-like protein</fullName>
    </recommendedName>
</protein>
<evidence type="ECO:0000256" key="1">
    <source>
        <dbReference type="SAM" id="MobiDB-lite"/>
    </source>
</evidence>
<sequence>MRIDTNIDPAMIVRTGASSQPAVDKAAGSGEDVVRISEQAKELSKERAKNLDGALQNAGKSDEGDESSSEVRIRELEKRIKELQEQIRELEKSDMPEKQKQQRVQALRQELTILQEELGKLKSGNSMTSAGAPNGTPAAGFPSSLT</sequence>
<comment type="caution">
    <text evidence="2">The sequence shown here is derived from an EMBL/GenBank/DDBJ whole genome shotgun (WGS) entry which is preliminary data.</text>
</comment>
<gene>
    <name evidence="2" type="ORF">DPQ33_07465</name>
</gene>
<dbReference type="EMBL" id="QMIE01000005">
    <property type="protein sequence ID" value="TVM17939.1"/>
    <property type="molecule type" value="Genomic_DNA"/>
</dbReference>
<dbReference type="OrthoDB" id="9883036at2"/>
<evidence type="ECO:0008006" key="4">
    <source>
        <dbReference type="Google" id="ProtNLM"/>
    </source>
</evidence>
<dbReference type="RefSeq" id="WP_144302592.1">
    <property type="nucleotide sequence ID" value="NZ_QMIE01000005.1"/>
</dbReference>
<feature type="compositionally biased region" description="Basic and acidic residues" evidence="1">
    <location>
        <begin position="38"/>
        <end position="50"/>
    </location>
</feature>
<keyword evidence="3" id="KW-1185">Reference proteome</keyword>
<organism evidence="2 3">
    <name type="scientific">Oceanidesulfovibrio indonesiensis</name>
    <dbReference type="NCBI Taxonomy" id="54767"/>
    <lineage>
        <taxon>Bacteria</taxon>
        <taxon>Pseudomonadati</taxon>
        <taxon>Thermodesulfobacteriota</taxon>
        <taxon>Desulfovibrionia</taxon>
        <taxon>Desulfovibrionales</taxon>
        <taxon>Desulfovibrionaceae</taxon>
        <taxon>Oceanidesulfovibrio</taxon>
    </lineage>
</organism>
<evidence type="ECO:0000313" key="2">
    <source>
        <dbReference type="EMBL" id="TVM17939.1"/>
    </source>
</evidence>